<sequence length="338" mass="35578">MKPVRVLVVDDSATMRGMIASTLSRAQGIEVVGTASNPLEAREAIKALNPDVMTLDVEMPKMDGLNFLDKVMRLRPMPVVMVSSQTARGAEATLAAMELGAVSCVAKPTIDNPGAFDSLPSQVVAAASARIGERVRPAMAAAPGYRWNGRIVGIGASTGCVEALLAIMPSFPQNGPPVLIAVHMPENFTKSFARRLNSVTDAEVMEAQDGASLAQGRILVAPGGVHIEAVDAARPHCRLRQGERVGGFRPSVDVLFHSMAEHFGAKAVGAILTGMGSDGAAGLKAMREAGARTLGQDEASSMIYGMPRAAKSCGAVEIEAPLQDIGRRIVELTSWERR</sequence>
<dbReference type="CDD" id="cd16432">
    <property type="entry name" value="CheB_Rec"/>
    <property type="match status" value="1"/>
</dbReference>
<feature type="modified residue" description="4-aspartylphosphate" evidence="5 7">
    <location>
        <position position="56"/>
    </location>
</feature>
<comment type="similarity">
    <text evidence="5">Belongs to the CheB family.</text>
</comment>
<dbReference type="Proteomes" id="UP000439113">
    <property type="component" value="Unassembled WGS sequence"/>
</dbReference>
<dbReference type="GO" id="GO:0050568">
    <property type="term" value="F:protein-glutamine glutaminase activity"/>
    <property type="evidence" value="ECO:0007669"/>
    <property type="project" value="UniProtKB-UniRule"/>
</dbReference>
<evidence type="ECO:0000313" key="10">
    <source>
        <dbReference type="EMBL" id="MTV32482.1"/>
    </source>
</evidence>
<dbReference type="HAMAP" id="MF_00099">
    <property type="entry name" value="CheB_chemtxs"/>
    <property type="match status" value="1"/>
</dbReference>
<dbReference type="NCBIfam" id="NF001965">
    <property type="entry name" value="PRK00742.1"/>
    <property type="match status" value="1"/>
</dbReference>
<dbReference type="SUPFAM" id="SSF52172">
    <property type="entry name" value="CheY-like"/>
    <property type="match status" value="1"/>
</dbReference>
<evidence type="ECO:0000256" key="4">
    <source>
        <dbReference type="ARBA" id="ARBA00048267"/>
    </source>
</evidence>
<evidence type="ECO:0000259" key="9">
    <source>
        <dbReference type="PROSITE" id="PS50122"/>
    </source>
</evidence>
<evidence type="ECO:0000259" key="8">
    <source>
        <dbReference type="PROSITE" id="PS50110"/>
    </source>
</evidence>
<accession>A0A6N8DPG9</accession>
<feature type="domain" description="Response regulatory" evidence="8">
    <location>
        <begin position="5"/>
        <end position="122"/>
    </location>
</feature>
<comment type="caution">
    <text evidence="10">The sequence shown here is derived from an EMBL/GenBank/DDBJ whole genome shotgun (WGS) entry which is preliminary data.</text>
</comment>
<dbReference type="EMBL" id="WNKS01000017">
    <property type="protein sequence ID" value="MTV32482.1"/>
    <property type="molecule type" value="Genomic_DNA"/>
</dbReference>
<dbReference type="PANTHER" id="PTHR42872:SF6">
    <property type="entry name" value="PROTEIN-GLUTAMATE METHYLESTERASE_PROTEIN-GLUTAMINE GLUTAMINASE"/>
    <property type="match status" value="1"/>
</dbReference>
<dbReference type="GO" id="GO:0000156">
    <property type="term" value="F:phosphorelay response regulator activity"/>
    <property type="evidence" value="ECO:0007669"/>
    <property type="project" value="InterPro"/>
</dbReference>
<name>A0A6N8DPG9_RHOAC</name>
<dbReference type="PANTHER" id="PTHR42872">
    <property type="entry name" value="PROTEIN-GLUTAMATE METHYLESTERASE/PROTEIN-GLUTAMINE GLUTAMINASE"/>
    <property type="match status" value="1"/>
</dbReference>
<evidence type="ECO:0000256" key="7">
    <source>
        <dbReference type="PROSITE-ProRule" id="PRU00169"/>
    </source>
</evidence>
<feature type="active site" evidence="5 6">
    <location>
        <position position="157"/>
    </location>
</feature>
<keyword evidence="3 5" id="KW-0378">Hydrolase</keyword>
<protein>
    <recommendedName>
        <fullName evidence="5">Protein-glutamate methylesterase/protein-glutamine glutaminase</fullName>
        <ecNumber evidence="5">3.1.1.61</ecNumber>
        <ecNumber evidence="5">3.5.1.44</ecNumber>
    </recommendedName>
</protein>
<comment type="catalytic activity">
    <reaction evidence="5">
        <text>L-glutaminyl-[protein] + H2O = L-glutamyl-[protein] + NH4(+)</text>
        <dbReference type="Rhea" id="RHEA:16441"/>
        <dbReference type="Rhea" id="RHEA-COMP:10207"/>
        <dbReference type="Rhea" id="RHEA-COMP:10208"/>
        <dbReference type="ChEBI" id="CHEBI:15377"/>
        <dbReference type="ChEBI" id="CHEBI:28938"/>
        <dbReference type="ChEBI" id="CHEBI:29973"/>
        <dbReference type="ChEBI" id="CHEBI:30011"/>
        <dbReference type="EC" id="3.5.1.44"/>
    </reaction>
</comment>
<keyword evidence="1 5" id="KW-0963">Cytoplasm</keyword>
<dbReference type="EC" id="3.5.1.44" evidence="5"/>
<dbReference type="Gene3D" id="3.40.50.2300">
    <property type="match status" value="1"/>
</dbReference>
<comment type="PTM">
    <text evidence="5">Phosphorylated by CheA. Phosphorylation of the N-terminal regulatory domain activates the methylesterase activity.</text>
</comment>
<dbReference type="PROSITE" id="PS50122">
    <property type="entry name" value="CHEB"/>
    <property type="match status" value="1"/>
</dbReference>
<comment type="catalytic activity">
    <reaction evidence="4 5">
        <text>[protein]-L-glutamate 5-O-methyl ester + H2O = L-glutamyl-[protein] + methanol + H(+)</text>
        <dbReference type="Rhea" id="RHEA:23236"/>
        <dbReference type="Rhea" id="RHEA-COMP:10208"/>
        <dbReference type="Rhea" id="RHEA-COMP:10311"/>
        <dbReference type="ChEBI" id="CHEBI:15377"/>
        <dbReference type="ChEBI" id="CHEBI:15378"/>
        <dbReference type="ChEBI" id="CHEBI:17790"/>
        <dbReference type="ChEBI" id="CHEBI:29973"/>
        <dbReference type="ChEBI" id="CHEBI:82795"/>
        <dbReference type="EC" id="3.1.1.61"/>
    </reaction>
</comment>
<dbReference type="InterPro" id="IPR001789">
    <property type="entry name" value="Sig_transdc_resp-reg_receiver"/>
</dbReference>
<keyword evidence="10" id="KW-0489">Methyltransferase</keyword>
<dbReference type="GO" id="GO:0008168">
    <property type="term" value="F:methyltransferase activity"/>
    <property type="evidence" value="ECO:0007669"/>
    <property type="project" value="UniProtKB-KW"/>
</dbReference>
<comment type="domain">
    <text evidence="5">Contains a C-terminal catalytic domain, and an N-terminal region which modulates catalytic activity.</text>
</comment>
<dbReference type="PROSITE" id="PS50110">
    <property type="entry name" value="RESPONSE_REGULATORY"/>
    <property type="match status" value="1"/>
</dbReference>
<proteinExistence type="inferred from homology"/>
<evidence type="ECO:0000256" key="3">
    <source>
        <dbReference type="ARBA" id="ARBA00022801"/>
    </source>
</evidence>
<dbReference type="InterPro" id="IPR011006">
    <property type="entry name" value="CheY-like_superfamily"/>
</dbReference>
<evidence type="ECO:0000256" key="1">
    <source>
        <dbReference type="ARBA" id="ARBA00022490"/>
    </source>
</evidence>
<dbReference type="CDD" id="cd17541">
    <property type="entry name" value="REC_CheB-like"/>
    <property type="match status" value="1"/>
</dbReference>
<comment type="function">
    <text evidence="5">Involved in chemotaxis. Part of a chemotaxis signal transduction system that modulates chemotaxis in response to various stimuli. Catalyzes the demethylation of specific methylglutamate residues introduced into the chemoreceptors (methyl-accepting chemotaxis proteins or MCP) by CheR. Also mediates the irreversible deamidation of specific glutamine residues to glutamic acid.</text>
</comment>
<dbReference type="PIRSF" id="PIRSF000876">
    <property type="entry name" value="RR_chemtxs_CheB"/>
    <property type="match status" value="1"/>
</dbReference>
<dbReference type="GO" id="GO:0032259">
    <property type="term" value="P:methylation"/>
    <property type="evidence" value="ECO:0007669"/>
    <property type="project" value="UniProtKB-KW"/>
</dbReference>
<feature type="domain" description="CheB-type methylesterase" evidence="9">
    <location>
        <begin position="143"/>
        <end position="336"/>
    </location>
</feature>
<dbReference type="Pfam" id="PF01339">
    <property type="entry name" value="CheB_methylest"/>
    <property type="match status" value="1"/>
</dbReference>
<evidence type="ECO:0000313" key="11">
    <source>
        <dbReference type="Proteomes" id="UP000439113"/>
    </source>
</evidence>
<reference evidence="10 11" key="1">
    <citation type="submission" date="2019-11" db="EMBL/GenBank/DDBJ databases">
        <title>Whole-genome sequence of a Rhodoblastus acidophilus DSM 142.</title>
        <authorList>
            <person name="Kyndt J.A."/>
            <person name="Meyer T.E."/>
        </authorList>
    </citation>
    <scope>NUCLEOTIDE SEQUENCE [LARGE SCALE GENOMIC DNA]</scope>
    <source>
        <strain evidence="10 11">DSM 142</strain>
    </source>
</reference>
<dbReference type="Pfam" id="PF00072">
    <property type="entry name" value="Response_reg"/>
    <property type="match status" value="1"/>
</dbReference>
<gene>
    <name evidence="5 10" type="primary">cheB</name>
    <name evidence="10" type="ORF">GJ654_15965</name>
</gene>
<evidence type="ECO:0000256" key="2">
    <source>
        <dbReference type="ARBA" id="ARBA00022500"/>
    </source>
</evidence>
<dbReference type="EC" id="3.1.1.61" evidence="5"/>
<dbReference type="InterPro" id="IPR008248">
    <property type="entry name" value="CheB-like"/>
</dbReference>
<dbReference type="GO" id="GO:0008984">
    <property type="term" value="F:protein-glutamate methylesterase activity"/>
    <property type="evidence" value="ECO:0007669"/>
    <property type="project" value="UniProtKB-UniRule"/>
</dbReference>
<dbReference type="SUPFAM" id="SSF52738">
    <property type="entry name" value="Methylesterase CheB, C-terminal domain"/>
    <property type="match status" value="1"/>
</dbReference>
<dbReference type="InterPro" id="IPR000673">
    <property type="entry name" value="Sig_transdc_resp-reg_Me-estase"/>
</dbReference>
<feature type="active site" evidence="5 6">
    <location>
        <position position="278"/>
    </location>
</feature>
<evidence type="ECO:0000256" key="5">
    <source>
        <dbReference type="HAMAP-Rule" id="MF_00099"/>
    </source>
</evidence>
<dbReference type="AlphaFoldDB" id="A0A6N8DPG9"/>
<dbReference type="SMART" id="SM00448">
    <property type="entry name" value="REC"/>
    <property type="match status" value="1"/>
</dbReference>
<keyword evidence="5 7" id="KW-0597">Phosphoprotein</keyword>
<keyword evidence="2 5" id="KW-0145">Chemotaxis</keyword>
<dbReference type="OrthoDB" id="9793421at2"/>
<feature type="active site" evidence="5 6">
    <location>
        <position position="183"/>
    </location>
</feature>
<dbReference type="GO" id="GO:0005737">
    <property type="term" value="C:cytoplasm"/>
    <property type="evidence" value="ECO:0007669"/>
    <property type="project" value="UniProtKB-SubCell"/>
</dbReference>
<evidence type="ECO:0000256" key="6">
    <source>
        <dbReference type="PROSITE-ProRule" id="PRU00050"/>
    </source>
</evidence>
<keyword evidence="10" id="KW-0808">Transferase</keyword>
<dbReference type="RefSeq" id="WP_155447173.1">
    <property type="nucleotide sequence ID" value="NZ_JAOQNR010000017.1"/>
</dbReference>
<organism evidence="10 11">
    <name type="scientific">Rhodoblastus acidophilus</name>
    <name type="common">Rhodopseudomonas acidophila</name>
    <dbReference type="NCBI Taxonomy" id="1074"/>
    <lineage>
        <taxon>Bacteria</taxon>
        <taxon>Pseudomonadati</taxon>
        <taxon>Pseudomonadota</taxon>
        <taxon>Alphaproteobacteria</taxon>
        <taxon>Hyphomicrobiales</taxon>
        <taxon>Rhodoblastaceae</taxon>
        <taxon>Rhodoblastus</taxon>
    </lineage>
</organism>
<comment type="subcellular location">
    <subcellularLocation>
        <location evidence="5">Cytoplasm</location>
    </subcellularLocation>
</comment>
<dbReference type="Gene3D" id="3.40.50.180">
    <property type="entry name" value="Methylesterase CheB, C-terminal domain"/>
    <property type="match status" value="1"/>
</dbReference>
<dbReference type="GO" id="GO:0006935">
    <property type="term" value="P:chemotaxis"/>
    <property type="evidence" value="ECO:0007669"/>
    <property type="project" value="UniProtKB-UniRule"/>
</dbReference>
<dbReference type="InterPro" id="IPR035909">
    <property type="entry name" value="CheB_C"/>
</dbReference>